<gene>
    <name evidence="5" type="ORF">ACFSM5_04225</name>
</gene>
<keyword evidence="2 5" id="KW-0328">Glycosyltransferase</keyword>
<dbReference type="EMBL" id="JBHUIP010000003">
    <property type="protein sequence ID" value="MFD2262083.1"/>
    <property type="molecule type" value="Genomic_DNA"/>
</dbReference>
<dbReference type="Proteomes" id="UP001597295">
    <property type="component" value="Unassembled WGS sequence"/>
</dbReference>
<dbReference type="CDD" id="cd03801">
    <property type="entry name" value="GT4_PimA-like"/>
    <property type="match status" value="1"/>
</dbReference>
<feature type="domain" description="Glycosyltransferase subfamily 4-like N-terminal" evidence="4">
    <location>
        <begin position="105"/>
        <end position="235"/>
    </location>
</feature>
<dbReference type="Gene3D" id="3.40.50.2000">
    <property type="entry name" value="Glycogen Phosphorylase B"/>
    <property type="match status" value="2"/>
</dbReference>
<dbReference type="GO" id="GO:0016757">
    <property type="term" value="F:glycosyltransferase activity"/>
    <property type="evidence" value="ECO:0007669"/>
    <property type="project" value="UniProtKB-KW"/>
</dbReference>
<evidence type="ECO:0000313" key="6">
    <source>
        <dbReference type="Proteomes" id="UP001597295"/>
    </source>
</evidence>
<dbReference type="InterPro" id="IPR028098">
    <property type="entry name" value="Glyco_trans_4-like_N"/>
</dbReference>
<dbReference type="EC" id="2.4.-.-" evidence="5"/>
<comment type="similarity">
    <text evidence="1">Belongs to the glycosyltransferase group 1 family. Glycosyltransferase 4 subfamily.</text>
</comment>
<dbReference type="PANTHER" id="PTHR12526">
    <property type="entry name" value="GLYCOSYLTRANSFERASE"/>
    <property type="match status" value="1"/>
</dbReference>
<protein>
    <submittedName>
        <fullName evidence="5">Glycosyltransferase family 4 protein</fullName>
        <ecNumber evidence="5">2.4.-.-</ecNumber>
    </submittedName>
</protein>
<accession>A0ABW5DNH7</accession>
<sequence length="417" mass="46078">MDRSKTSVLVAHPGAAHFIYELVAAVQALGFDGHFETGFYYDPEGSWARLLKALPPGAQASLEREFRRRTHGDVDAKKVSTHALYELLYVAAARKFKHRPALPTSLMNWRNRRIDTLAADRVLQEKPKVVIGHDTSAIATLKAAKQVGSLAVLNQMIGHVAVGDRILSEEAALHPDWADSLHAGAPKWLIDQCIEEARLADLVLAPSEYVKQTMIEVGTPADRIEIIPFGVRVDRFSPPENGRQPDGKFRLLYVGQISQRKGLKYVLEAIKQIGDRSIELLMVGGMVGEGKGLKPYDGWYRHIPNVPHSEVPGLFRTADLFVYPSLHEGSANAIFEGMASGLPVLTTLNSGSMVRDGIEGHILPIRDVDALAEKILAVRNDADKRAAMGRAARVRALQFTWDHYRARLGQILDGRLD</sequence>
<name>A0ABW5DNH7_9PROT</name>
<dbReference type="PANTHER" id="PTHR12526:SF640">
    <property type="entry name" value="COLANIC ACID BIOSYNTHESIS GLYCOSYLTRANSFERASE WCAL-RELATED"/>
    <property type="match status" value="1"/>
</dbReference>
<keyword evidence="3 5" id="KW-0808">Transferase</keyword>
<comment type="caution">
    <text evidence="5">The sequence shown here is derived from an EMBL/GenBank/DDBJ whole genome shotgun (WGS) entry which is preliminary data.</text>
</comment>
<dbReference type="Pfam" id="PF13692">
    <property type="entry name" value="Glyco_trans_1_4"/>
    <property type="match status" value="1"/>
</dbReference>
<evidence type="ECO:0000313" key="5">
    <source>
        <dbReference type="EMBL" id="MFD2262083.1"/>
    </source>
</evidence>
<dbReference type="Pfam" id="PF13439">
    <property type="entry name" value="Glyco_transf_4"/>
    <property type="match status" value="1"/>
</dbReference>
<proteinExistence type="inferred from homology"/>
<evidence type="ECO:0000256" key="3">
    <source>
        <dbReference type="ARBA" id="ARBA00022679"/>
    </source>
</evidence>
<evidence type="ECO:0000256" key="2">
    <source>
        <dbReference type="ARBA" id="ARBA00022676"/>
    </source>
</evidence>
<reference evidence="6" key="1">
    <citation type="journal article" date="2019" name="Int. J. Syst. Evol. Microbiol.">
        <title>The Global Catalogue of Microorganisms (GCM) 10K type strain sequencing project: providing services to taxonomists for standard genome sequencing and annotation.</title>
        <authorList>
            <consortium name="The Broad Institute Genomics Platform"/>
            <consortium name="The Broad Institute Genome Sequencing Center for Infectious Disease"/>
            <person name="Wu L."/>
            <person name="Ma J."/>
        </authorList>
    </citation>
    <scope>NUCLEOTIDE SEQUENCE [LARGE SCALE GENOMIC DNA]</scope>
    <source>
        <strain evidence="6">CGMCC 1.19062</strain>
    </source>
</reference>
<keyword evidence="6" id="KW-1185">Reference proteome</keyword>
<evidence type="ECO:0000256" key="1">
    <source>
        <dbReference type="ARBA" id="ARBA00009481"/>
    </source>
</evidence>
<dbReference type="SUPFAM" id="SSF53756">
    <property type="entry name" value="UDP-Glycosyltransferase/glycogen phosphorylase"/>
    <property type="match status" value="1"/>
</dbReference>
<evidence type="ECO:0000259" key="4">
    <source>
        <dbReference type="Pfam" id="PF13439"/>
    </source>
</evidence>
<organism evidence="5 6">
    <name type="scientific">Lacibacterium aquatile</name>
    <dbReference type="NCBI Taxonomy" id="1168082"/>
    <lineage>
        <taxon>Bacteria</taxon>
        <taxon>Pseudomonadati</taxon>
        <taxon>Pseudomonadota</taxon>
        <taxon>Alphaproteobacteria</taxon>
        <taxon>Rhodospirillales</taxon>
        <taxon>Rhodospirillaceae</taxon>
    </lineage>
</organism>
<dbReference type="RefSeq" id="WP_379874995.1">
    <property type="nucleotide sequence ID" value="NZ_JBHUIP010000003.1"/>
</dbReference>